<feature type="domain" description="Ig-like" evidence="3">
    <location>
        <begin position="298"/>
        <end position="374"/>
    </location>
</feature>
<name>A0A6J8ERJ9_MYTCO</name>
<proteinExistence type="predicted"/>
<dbReference type="EMBL" id="CACVKT020009753">
    <property type="protein sequence ID" value="CAC5423229.1"/>
    <property type="molecule type" value="Genomic_DNA"/>
</dbReference>
<dbReference type="OrthoDB" id="6196107at2759"/>
<accession>A0A6J8ERJ9</accession>
<evidence type="ECO:0000313" key="4">
    <source>
        <dbReference type="EMBL" id="CAC5423229.1"/>
    </source>
</evidence>
<gene>
    <name evidence="4" type="ORF">MCOR_55218</name>
</gene>
<reference evidence="4 5" key="1">
    <citation type="submission" date="2020-06" db="EMBL/GenBank/DDBJ databases">
        <authorList>
            <person name="Li R."/>
            <person name="Bekaert M."/>
        </authorList>
    </citation>
    <scope>NUCLEOTIDE SEQUENCE [LARGE SCALE GENOMIC DNA]</scope>
    <source>
        <strain evidence="5">wild</strain>
    </source>
</reference>
<evidence type="ECO:0000256" key="1">
    <source>
        <dbReference type="SAM" id="MobiDB-lite"/>
    </source>
</evidence>
<feature type="compositionally biased region" description="Low complexity" evidence="1">
    <location>
        <begin position="775"/>
        <end position="796"/>
    </location>
</feature>
<organism evidence="4 5">
    <name type="scientific">Mytilus coruscus</name>
    <name type="common">Sea mussel</name>
    <dbReference type="NCBI Taxonomy" id="42192"/>
    <lineage>
        <taxon>Eukaryota</taxon>
        <taxon>Metazoa</taxon>
        <taxon>Spiralia</taxon>
        <taxon>Lophotrochozoa</taxon>
        <taxon>Mollusca</taxon>
        <taxon>Bivalvia</taxon>
        <taxon>Autobranchia</taxon>
        <taxon>Pteriomorphia</taxon>
        <taxon>Mytilida</taxon>
        <taxon>Mytiloidea</taxon>
        <taxon>Mytilidae</taxon>
        <taxon>Mytilinae</taxon>
        <taxon>Mytilus</taxon>
    </lineage>
</organism>
<keyword evidence="2" id="KW-0472">Membrane</keyword>
<evidence type="ECO:0000259" key="3">
    <source>
        <dbReference type="PROSITE" id="PS50835"/>
    </source>
</evidence>
<feature type="compositionally biased region" description="Low complexity" evidence="1">
    <location>
        <begin position="670"/>
        <end position="680"/>
    </location>
</feature>
<keyword evidence="2" id="KW-0812">Transmembrane</keyword>
<evidence type="ECO:0000313" key="5">
    <source>
        <dbReference type="Proteomes" id="UP000507470"/>
    </source>
</evidence>
<feature type="transmembrane region" description="Helical" evidence="2">
    <location>
        <begin position="12"/>
        <end position="36"/>
    </location>
</feature>
<dbReference type="PROSITE" id="PS00290">
    <property type="entry name" value="IG_MHC"/>
    <property type="match status" value="1"/>
</dbReference>
<dbReference type="AlphaFoldDB" id="A0A6J8ERJ9"/>
<evidence type="ECO:0000256" key="2">
    <source>
        <dbReference type="SAM" id="Phobius"/>
    </source>
</evidence>
<dbReference type="InterPro" id="IPR003006">
    <property type="entry name" value="Ig/MHC_CS"/>
</dbReference>
<feature type="region of interest" description="Disordered" evidence="1">
    <location>
        <begin position="659"/>
        <end position="688"/>
    </location>
</feature>
<feature type="region of interest" description="Disordered" evidence="1">
    <location>
        <begin position="772"/>
        <end position="796"/>
    </location>
</feature>
<keyword evidence="2" id="KW-1133">Transmembrane helix</keyword>
<sequence length="860" mass="97376">MSDSDASGSLIYVISFYFSFFQCSINNTLVLLLLFAGANNIDGRTYFITPGSHLQLDTSIPDESISCYFFSERINSEEIEIISSGKHDTRKYQVIPTKTEPRYYQAPQEQLSMQITYREQFGWIKADCSLTSFRDADCKEIRSSTMYLRFRFAVQLFYSSESRYCLSGYEIFTLKIMKVSTKDRGRYTCIANHRIWIKPTRLRFLNRAKDNIIYGQEGVSTNISCTSVTGFDAGELSIQQNDTILATSNSNIVTFYSIPKRHDSFTKYRCFGKDSTLEDVHVQVAINYAPDVKVVCRVNSIDCFANGYPKKYIFYEWEHQSEQGKHIRFLEGLQNGTLNLQTLPQQYQIGGKYICSVSNGISGLNGSMIQKGFGSCSYIGPPIFAPENKNKRNRALHEPLTLNFLLYSNPIVENIWIEGNGTLPNVIHDFRISNASLLYTGSVDKGNIAGYDISFETNISTDSNTNVYTIWAENKFGVDFYQFKIVGVEPPQCNTNTRKQFIASCSIVAGLLVYLIVSQVCFYKSVRKKQTMESNIPHDLNIHNYDEIGPIAYQYVNQRPSDTDHQELIQQTSFFHSRQTESATINIRHYISINDSTVESQRISESSDNELHQVFISEVAINTTPGTTDEHTIQCFGISSDQTSASSDEDNVNNMLRSNQSRINKDEHSSSSNRSSTSSSSRDESRIDSNGAALSSVIVSDGYEHPYQIAMQINQDPHAYTCITQTEQIGGAKQSHKTDELQGLSSVQTTALNDVNNVDNTLRLNQRRMYQAEHSLNSNRSSTSSTSSNESRMDSNGATLNRVIVCDGYENPYQIVMQVNQDPDEYTHITQPEQIDDANQSHTTDELKGKIREYDNLRRQ</sequence>
<dbReference type="PROSITE" id="PS50835">
    <property type="entry name" value="IG_LIKE"/>
    <property type="match status" value="1"/>
</dbReference>
<keyword evidence="5" id="KW-1185">Reference proteome</keyword>
<feature type="transmembrane region" description="Helical" evidence="2">
    <location>
        <begin position="501"/>
        <end position="523"/>
    </location>
</feature>
<dbReference type="InterPro" id="IPR007110">
    <property type="entry name" value="Ig-like_dom"/>
</dbReference>
<dbReference type="Proteomes" id="UP000507470">
    <property type="component" value="Unassembled WGS sequence"/>
</dbReference>
<protein>
    <recommendedName>
        <fullName evidence="3">Ig-like domain-containing protein</fullName>
    </recommendedName>
</protein>